<dbReference type="EMBL" id="JADWYR010000001">
    <property type="protein sequence ID" value="MBG9376651.1"/>
    <property type="molecule type" value="Genomic_DNA"/>
</dbReference>
<dbReference type="Gene3D" id="2.40.50.1020">
    <property type="entry name" value="LytTr DNA-binding domain"/>
    <property type="match status" value="1"/>
</dbReference>
<dbReference type="InterPro" id="IPR046947">
    <property type="entry name" value="LytR-like"/>
</dbReference>
<organism evidence="4 5">
    <name type="scientific">Panacibacter microcysteis</name>
    <dbReference type="NCBI Taxonomy" id="2793269"/>
    <lineage>
        <taxon>Bacteria</taxon>
        <taxon>Pseudomonadati</taxon>
        <taxon>Bacteroidota</taxon>
        <taxon>Chitinophagia</taxon>
        <taxon>Chitinophagales</taxon>
        <taxon>Chitinophagaceae</taxon>
        <taxon>Panacibacter</taxon>
    </lineage>
</organism>
<dbReference type="AlphaFoldDB" id="A0A931EAC4"/>
<dbReference type="InterPro" id="IPR007492">
    <property type="entry name" value="LytTR_DNA-bd_dom"/>
</dbReference>
<feature type="domain" description="HTH LytTR-type" evidence="3">
    <location>
        <begin position="134"/>
        <end position="204"/>
    </location>
</feature>
<feature type="domain" description="Response regulatory" evidence="2">
    <location>
        <begin position="3"/>
        <end position="114"/>
    </location>
</feature>
<evidence type="ECO:0000313" key="4">
    <source>
        <dbReference type="EMBL" id="MBG9376651.1"/>
    </source>
</evidence>
<dbReference type="SUPFAM" id="SSF52172">
    <property type="entry name" value="CheY-like"/>
    <property type="match status" value="1"/>
</dbReference>
<keyword evidence="5" id="KW-1185">Reference proteome</keyword>
<gene>
    <name evidence="4" type="ORF">I5907_10420</name>
</gene>
<dbReference type="PROSITE" id="PS50110">
    <property type="entry name" value="RESPONSE_REGULATORY"/>
    <property type="match status" value="1"/>
</dbReference>
<dbReference type="SMART" id="SM00448">
    <property type="entry name" value="REC"/>
    <property type="match status" value="1"/>
</dbReference>
<dbReference type="InterPro" id="IPR011006">
    <property type="entry name" value="CheY-like_superfamily"/>
</dbReference>
<comment type="caution">
    <text evidence="4">The sequence shown here is derived from an EMBL/GenBank/DDBJ whole genome shotgun (WGS) entry which is preliminary data.</text>
</comment>
<dbReference type="Proteomes" id="UP000628448">
    <property type="component" value="Unassembled WGS sequence"/>
</dbReference>
<dbReference type="Gene3D" id="3.40.50.2300">
    <property type="match status" value="1"/>
</dbReference>
<dbReference type="InterPro" id="IPR001789">
    <property type="entry name" value="Sig_transdc_resp-reg_receiver"/>
</dbReference>
<evidence type="ECO:0000259" key="2">
    <source>
        <dbReference type="PROSITE" id="PS50110"/>
    </source>
</evidence>
<dbReference type="Pfam" id="PF00072">
    <property type="entry name" value="Response_reg"/>
    <property type="match status" value="1"/>
</dbReference>
<keyword evidence="1" id="KW-0597">Phosphoprotein</keyword>
<dbReference type="PANTHER" id="PTHR37299:SF1">
    <property type="entry name" value="STAGE 0 SPORULATION PROTEIN A HOMOLOG"/>
    <property type="match status" value="1"/>
</dbReference>
<evidence type="ECO:0000256" key="1">
    <source>
        <dbReference type="PROSITE-ProRule" id="PRU00169"/>
    </source>
</evidence>
<dbReference type="PANTHER" id="PTHR37299">
    <property type="entry name" value="TRANSCRIPTIONAL REGULATOR-RELATED"/>
    <property type="match status" value="1"/>
</dbReference>
<reference evidence="4" key="1">
    <citation type="submission" date="2020-11" db="EMBL/GenBank/DDBJ databases">
        <title>Bacterial whole genome sequence for Panacibacter sp. DH6.</title>
        <authorList>
            <person name="Le V."/>
            <person name="Ko S."/>
            <person name="Ahn C.-Y."/>
            <person name="Oh H.-M."/>
        </authorList>
    </citation>
    <scope>NUCLEOTIDE SEQUENCE</scope>
    <source>
        <strain evidence="4">DH6</strain>
    </source>
</reference>
<evidence type="ECO:0000313" key="5">
    <source>
        <dbReference type="Proteomes" id="UP000628448"/>
    </source>
</evidence>
<dbReference type="SMART" id="SM00850">
    <property type="entry name" value="LytTR"/>
    <property type="match status" value="1"/>
</dbReference>
<dbReference type="GO" id="GO:0000156">
    <property type="term" value="F:phosphorelay response regulator activity"/>
    <property type="evidence" value="ECO:0007669"/>
    <property type="project" value="InterPro"/>
</dbReference>
<dbReference type="RefSeq" id="WP_196990653.1">
    <property type="nucleotide sequence ID" value="NZ_JADWYR010000001.1"/>
</dbReference>
<dbReference type="PROSITE" id="PS50930">
    <property type="entry name" value="HTH_LYTTR"/>
    <property type="match status" value="1"/>
</dbReference>
<proteinExistence type="predicted"/>
<accession>A0A931EAC4</accession>
<feature type="modified residue" description="4-aspartylphosphate" evidence="1">
    <location>
        <position position="54"/>
    </location>
</feature>
<evidence type="ECO:0000259" key="3">
    <source>
        <dbReference type="PROSITE" id="PS50930"/>
    </source>
</evidence>
<protein>
    <submittedName>
        <fullName evidence="4">Response regulator transcription factor</fullName>
    </submittedName>
</protein>
<dbReference type="Pfam" id="PF04397">
    <property type="entry name" value="LytTR"/>
    <property type="match status" value="1"/>
</dbReference>
<name>A0A931EAC4_9BACT</name>
<sequence>MIRCIIVEDEVLAQQVIQSHLQKVERFQLVGVCSNAKEAQQLLSTQEVDVMFLDIQLPGITGLGLLRTLQDPPLVVLTTAYADYALESYDYNVVDYLLKPISFDRFSKALNKIVDGKFLDDRQPTIINKHNEHIFIKSSSRFYKVDFYNIIYVEGMKDYVKIHTHENMLVTHQTMQEMEQLLPAGKFMRIHKSYIIALNHVKSIFGNSIDIGKATLPIGVNYKEKVMGFIGM</sequence>
<dbReference type="GO" id="GO:0003677">
    <property type="term" value="F:DNA binding"/>
    <property type="evidence" value="ECO:0007669"/>
    <property type="project" value="InterPro"/>
</dbReference>